<keyword evidence="1 6" id="KW-0547">Nucleotide-binding</keyword>
<proteinExistence type="inferred from homology"/>
<reference evidence="10 11" key="1">
    <citation type="journal article" date="2020" name="G3 (Bethesda)">
        <title>Improved Reference Genome for Cyclotella cryptica CCMP332, a Model for Cell Wall Morphogenesis, Salinity Adaptation, and Lipid Production in Diatoms (Bacillariophyta).</title>
        <authorList>
            <person name="Roberts W.R."/>
            <person name="Downey K.M."/>
            <person name="Ruck E.C."/>
            <person name="Traller J.C."/>
            <person name="Alverson A.J."/>
        </authorList>
    </citation>
    <scope>NUCLEOTIDE SEQUENCE [LARGE SCALE GENOMIC DNA]</scope>
    <source>
        <strain evidence="10 11">CCMP332</strain>
    </source>
</reference>
<gene>
    <name evidence="10" type="ORF">HJC23_011825</name>
</gene>
<feature type="compositionally biased region" description="Polar residues" evidence="7">
    <location>
        <begin position="160"/>
        <end position="179"/>
    </location>
</feature>
<keyword evidence="5 6" id="KW-0694">RNA-binding</keyword>
<dbReference type="EMBL" id="JABMIG020000045">
    <property type="protein sequence ID" value="KAL3798521.1"/>
    <property type="molecule type" value="Genomic_DNA"/>
</dbReference>
<accession>A0ABD3QFF6</accession>
<comment type="catalytic activity">
    <reaction evidence="6">
        <text>ATP + H2O = ADP + phosphate + H(+)</text>
        <dbReference type="Rhea" id="RHEA:13065"/>
        <dbReference type="ChEBI" id="CHEBI:15377"/>
        <dbReference type="ChEBI" id="CHEBI:15378"/>
        <dbReference type="ChEBI" id="CHEBI:30616"/>
        <dbReference type="ChEBI" id="CHEBI:43474"/>
        <dbReference type="ChEBI" id="CHEBI:456216"/>
        <dbReference type="EC" id="3.6.4.13"/>
    </reaction>
</comment>
<dbReference type="PANTHER" id="PTHR24031">
    <property type="entry name" value="RNA HELICASE"/>
    <property type="match status" value="1"/>
</dbReference>
<dbReference type="Pfam" id="PF00270">
    <property type="entry name" value="DEAD"/>
    <property type="match status" value="1"/>
</dbReference>
<evidence type="ECO:0000256" key="6">
    <source>
        <dbReference type="RuleBase" id="RU365068"/>
    </source>
</evidence>
<evidence type="ECO:0000259" key="8">
    <source>
        <dbReference type="PROSITE" id="PS51192"/>
    </source>
</evidence>
<comment type="function">
    <text evidence="6">RNA helicase.</text>
</comment>
<dbReference type="InterPro" id="IPR001650">
    <property type="entry name" value="Helicase_C-like"/>
</dbReference>
<dbReference type="Gene3D" id="3.40.50.300">
    <property type="entry name" value="P-loop containing nucleotide triphosphate hydrolases"/>
    <property type="match status" value="2"/>
</dbReference>
<feature type="region of interest" description="Disordered" evidence="7">
    <location>
        <begin position="19"/>
        <end position="48"/>
    </location>
</feature>
<feature type="region of interest" description="Disordered" evidence="7">
    <location>
        <begin position="878"/>
        <end position="901"/>
    </location>
</feature>
<keyword evidence="11" id="KW-1185">Reference proteome</keyword>
<evidence type="ECO:0000256" key="5">
    <source>
        <dbReference type="ARBA" id="ARBA00022884"/>
    </source>
</evidence>
<dbReference type="SMART" id="SM01178">
    <property type="entry name" value="DUF4217"/>
    <property type="match status" value="1"/>
</dbReference>
<evidence type="ECO:0000256" key="1">
    <source>
        <dbReference type="ARBA" id="ARBA00022741"/>
    </source>
</evidence>
<keyword evidence="2 6" id="KW-0378">Hydrolase</keyword>
<dbReference type="PROSITE" id="PS51194">
    <property type="entry name" value="HELICASE_CTER"/>
    <property type="match status" value="1"/>
</dbReference>
<dbReference type="PROSITE" id="PS00039">
    <property type="entry name" value="DEAD_ATP_HELICASE"/>
    <property type="match status" value="1"/>
</dbReference>
<evidence type="ECO:0000256" key="7">
    <source>
        <dbReference type="SAM" id="MobiDB-lite"/>
    </source>
</evidence>
<feature type="compositionally biased region" description="Basic residues" evidence="7">
    <location>
        <begin position="32"/>
        <end position="41"/>
    </location>
</feature>
<organism evidence="10 11">
    <name type="scientific">Cyclotella cryptica</name>
    <dbReference type="NCBI Taxonomy" id="29204"/>
    <lineage>
        <taxon>Eukaryota</taxon>
        <taxon>Sar</taxon>
        <taxon>Stramenopiles</taxon>
        <taxon>Ochrophyta</taxon>
        <taxon>Bacillariophyta</taxon>
        <taxon>Coscinodiscophyceae</taxon>
        <taxon>Thalassiosirophycidae</taxon>
        <taxon>Stephanodiscales</taxon>
        <taxon>Stephanodiscaceae</taxon>
        <taxon>Cyclotella</taxon>
    </lineage>
</organism>
<dbReference type="Proteomes" id="UP001516023">
    <property type="component" value="Unassembled WGS sequence"/>
</dbReference>
<name>A0ABD3QFF6_9STRA</name>
<dbReference type="SMART" id="SM00487">
    <property type="entry name" value="DEXDc"/>
    <property type="match status" value="1"/>
</dbReference>
<dbReference type="InterPro" id="IPR000629">
    <property type="entry name" value="RNA-helicase_DEAD-box_CS"/>
</dbReference>
<feature type="domain" description="Helicase C-terminal" evidence="9">
    <location>
        <begin position="532"/>
        <end position="721"/>
    </location>
</feature>
<evidence type="ECO:0000313" key="11">
    <source>
        <dbReference type="Proteomes" id="UP001516023"/>
    </source>
</evidence>
<evidence type="ECO:0000256" key="2">
    <source>
        <dbReference type="ARBA" id="ARBA00022801"/>
    </source>
</evidence>
<keyword evidence="3 6" id="KW-0347">Helicase</keyword>
<dbReference type="AlphaFoldDB" id="A0ABD3QFF6"/>
<evidence type="ECO:0000259" key="9">
    <source>
        <dbReference type="PROSITE" id="PS51194"/>
    </source>
</evidence>
<comment type="similarity">
    <text evidence="6">Belongs to the DEAD box helicase family.</text>
</comment>
<dbReference type="GO" id="GO:0003724">
    <property type="term" value="F:RNA helicase activity"/>
    <property type="evidence" value="ECO:0007669"/>
    <property type="project" value="UniProtKB-EC"/>
</dbReference>
<feature type="domain" description="Helicase ATP-binding" evidence="8">
    <location>
        <begin position="295"/>
        <end position="495"/>
    </location>
</feature>
<dbReference type="SUPFAM" id="SSF52540">
    <property type="entry name" value="P-loop containing nucleoside triphosphate hydrolases"/>
    <property type="match status" value="1"/>
</dbReference>
<dbReference type="InterPro" id="IPR027417">
    <property type="entry name" value="P-loop_NTPase"/>
</dbReference>
<dbReference type="PROSITE" id="PS51192">
    <property type="entry name" value="HELICASE_ATP_BIND_1"/>
    <property type="match status" value="1"/>
</dbReference>
<comment type="domain">
    <text evidence="6">The Q motif is unique to and characteristic of the DEAD box family of RNA helicases and controls ATP binding and hydrolysis.</text>
</comment>
<dbReference type="InterPro" id="IPR025313">
    <property type="entry name" value="SPB4-like_CTE"/>
</dbReference>
<protein>
    <recommendedName>
        <fullName evidence="6">ATP-dependent RNA helicase</fullName>
        <ecNumber evidence="6">3.6.4.13</ecNumber>
    </recommendedName>
</protein>
<evidence type="ECO:0000256" key="4">
    <source>
        <dbReference type="ARBA" id="ARBA00022840"/>
    </source>
</evidence>
<dbReference type="Pfam" id="PF13959">
    <property type="entry name" value="CTE_SPB4"/>
    <property type="match status" value="1"/>
</dbReference>
<keyword evidence="4 6" id="KW-0067">ATP-binding</keyword>
<dbReference type="SMART" id="SM00490">
    <property type="entry name" value="HELICc"/>
    <property type="match status" value="1"/>
</dbReference>
<dbReference type="InterPro" id="IPR014001">
    <property type="entry name" value="Helicase_ATP-bd"/>
</dbReference>
<dbReference type="EC" id="3.6.4.13" evidence="6"/>
<dbReference type="CDD" id="cd18787">
    <property type="entry name" value="SF2_C_DEAD"/>
    <property type="match status" value="1"/>
</dbReference>
<dbReference type="GO" id="GO:0003723">
    <property type="term" value="F:RNA binding"/>
    <property type="evidence" value="ECO:0007669"/>
    <property type="project" value="UniProtKB-UniRule"/>
</dbReference>
<dbReference type="Pfam" id="PF00271">
    <property type="entry name" value="Helicase_C"/>
    <property type="match status" value="1"/>
</dbReference>
<dbReference type="GO" id="GO:0005524">
    <property type="term" value="F:ATP binding"/>
    <property type="evidence" value="ECO:0007669"/>
    <property type="project" value="UniProtKB-UniRule"/>
</dbReference>
<evidence type="ECO:0000313" key="10">
    <source>
        <dbReference type="EMBL" id="KAL3798521.1"/>
    </source>
</evidence>
<dbReference type="InterPro" id="IPR011545">
    <property type="entry name" value="DEAD/DEAH_box_helicase_dom"/>
</dbReference>
<comment type="caution">
    <text evidence="10">The sequence shown here is derived from an EMBL/GenBank/DDBJ whole genome shotgun (WGS) entry which is preliminary data.</text>
</comment>
<sequence length="928" mass="101502">MTAAPGDFDGDLGLNLVFESAPKMLSPDRRAPTKKRKNKYDRRREKGRLAKVAKMGPSPRFSDVASGVVSQTEPAQKSNDACVLNHAKVTNDGVMEVREIGRPDVPPQTSESSVPGGLLSAFSCKGDSAVSQVASTTPNKKTNVGATKHTVQLTPSLAAPTATQMTSSRRNKAKSTLSDQEQRALYLSEFHARPRDLDRNENASREIKVSLPSDHIFDNENAVGMQVTEADDKSLDGNMKVDQKLNCQFRKLGLHPSVTKAITNPDGCFRLTQPTIVQSRAIKSLLPSSGGQMKGNLAKFEENLFIQSETGSGKTLAYLLPLLQHLAVDFRTQALKKVDRQIGGTRAIILTPTRELATQTYTVANHLCSKSFPWIVPGCFSGGEKRKSEKARLRKGITILIATPGRLLDHLCKTESLMIALRGKLEWFVLDEADRLLDAGLGGQVEQVVQHLRSNQPGAGLQKNGVTWRSVLVSATVTGAIEELAKTVLGGKGWKWARGHNENLITKHGLSEKDQDIEKQSCHELVHSAPRQLSQLYMVVSAKLRLSTLVAFLASRASKGERTIVFMSTCDGVDYHHALFTSMPSIFGDEHIHSDGKGIFGKSCPVYKLHGDVPHSQRQATLNDFAGAKGMCEQKSAILIATDVAARGLNLQSLDWIVQYDPPCETNDYIHRAGRSARAGKSGHSVLFLLPSERQYVEVLQLRGLNEITALSLSATLNTAAGLCPTLTQEGETKSSGNTFPDGRGEAFTIAIQNRLEQCVIQDDLDYKADIERKTKDAKQRRKVKNDVVGPLLSGARRAFSAFVRAYPAKEKAVRHIFNARGLHLGHIARSLGLKETPKMVSKAKYSALNGGENGKRTQVKKRESRLAFKTPSLLGEGDIDVTSHTESGTTKKRIKGGGEQRATEARNAQQRMMEQAKLLQSQGLEFM</sequence>
<dbReference type="GO" id="GO:0016787">
    <property type="term" value="F:hydrolase activity"/>
    <property type="evidence" value="ECO:0007669"/>
    <property type="project" value="UniProtKB-KW"/>
</dbReference>
<feature type="region of interest" description="Disordered" evidence="7">
    <location>
        <begin position="160"/>
        <end position="180"/>
    </location>
</feature>
<evidence type="ECO:0000256" key="3">
    <source>
        <dbReference type="ARBA" id="ARBA00022806"/>
    </source>
</evidence>